<feature type="compositionally biased region" description="Basic and acidic residues" evidence="1">
    <location>
        <begin position="222"/>
        <end position="231"/>
    </location>
</feature>
<dbReference type="Pfam" id="PF12550">
    <property type="entry name" value="GCR1_C"/>
    <property type="match status" value="1"/>
</dbReference>
<dbReference type="GO" id="GO:0000978">
    <property type="term" value="F:RNA polymerase II cis-regulatory region sequence-specific DNA binding"/>
    <property type="evidence" value="ECO:0007669"/>
    <property type="project" value="TreeGrafter"/>
</dbReference>
<feature type="domain" description="Transcription activator GCR1-like" evidence="2">
    <location>
        <begin position="289"/>
        <end position="389"/>
    </location>
</feature>
<dbReference type="GO" id="GO:0000981">
    <property type="term" value="F:DNA-binding transcription factor activity, RNA polymerase II-specific"/>
    <property type="evidence" value="ECO:0007669"/>
    <property type="project" value="TreeGrafter"/>
</dbReference>
<feature type="region of interest" description="Disordered" evidence="1">
    <location>
        <begin position="55"/>
        <end position="78"/>
    </location>
</feature>
<feature type="compositionally biased region" description="Polar residues" evidence="1">
    <location>
        <begin position="1"/>
        <end position="10"/>
    </location>
</feature>
<gene>
    <name evidence="3" type="ORF">AW171_hschr42138</name>
</gene>
<feature type="compositionally biased region" description="Basic and acidic residues" evidence="1">
    <location>
        <begin position="64"/>
        <end position="78"/>
    </location>
</feature>
<reference evidence="3 4" key="1">
    <citation type="submission" date="2016-01" db="EMBL/GenBank/DDBJ databases">
        <title>Genome sequence of the yeast Holleya sinecauda.</title>
        <authorList>
            <person name="Dietrich F.S."/>
        </authorList>
    </citation>
    <scope>NUCLEOTIDE SEQUENCE [LARGE SCALE GENOMIC DNA]</scope>
    <source>
        <strain evidence="3 4">ATCC 58844</strain>
    </source>
</reference>
<dbReference type="AlphaFoldDB" id="A0A109UZG2"/>
<accession>A0A109UZG2</accession>
<evidence type="ECO:0000313" key="3">
    <source>
        <dbReference type="EMBL" id="AMD20253.1"/>
    </source>
</evidence>
<feature type="region of interest" description="Disordered" evidence="1">
    <location>
        <begin position="98"/>
        <end position="117"/>
    </location>
</feature>
<feature type="region of interest" description="Disordered" evidence="1">
    <location>
        <begin position="1"/>
        <end position="33"/>
    </location>
</feature>
<dbReference type="EMBL" id="CP014244">
    <property type="protein sequence ID" value="AMD20253.1"/>
    <property type="molecule type" value="Genomic_DNA"/>
</dbReference>
<dbReference type="PANTHER" id="PTHR37784:SF2">
    <property type="entry name" value="HIGH-OSMOLARITY-INDUCED TRANSCRIPTION PROTEIN 1"/>
    <property type="match status" value="1"/>
</dbReference>
<dbReference type="OrthoDB" id="4069959at2759"/>
<dbReference type="InterPro" id="IPR052146">
    <property type="entry name" value="HOT1"/>
</dbReference>
<evidence type="ECO:0000259" key="2">
    <source>
        <dbReference type="Pfam" id="PF12550"/>
    </source>
</evidence>
<sequence>MEQLTSSSSLDKLMERNVAGDSPQKRGREGTDDNYAALELYNLLRMFKDQPRGAFQGDAASYESPDRDENKEGKLVRKDNAYTAAVQQRQFADHFDFALPQPDTSQGVPGKEDASSQRTLKNLLNPDLEAESASESDDSETEERSSNDIQNIIDQILVFKTEFRELITKIDAASTDAAVSGYIENRFRPNRIVETEVGGGSVMSNVIDSVVNLLHEMLPNNERNKRIKEDTSASWEPSSKKPKLDSESGAIVAKRQFSQPRARTLGSFTHLEDDDPCCVLPNFGVLLVKSPTMVSQLWDEYTKVPSQWALKDLLSLSLEQRENNVDLKLIRSRKTSIRELERKYGSSWRNNDKNFSRQINRRKKIWNAIEDGLRDGLELEECFQILESYSKRRGKGLSWYYNGVPFRLKDARNDSSNVS</sequence>
<dbReference type="InterPro" id="IPR022210">
    <property type="entry name" value="TF_GCR1-like"/>
</dbReference>
<proteinExistence type="predicted"/>
<dbReference type="GO" id="GO:0060963">
    <property type="term" value="P:positive regulation of ribosomal protein gene transcription by RNA polymerase II"/>
    <property type="evidence" value="ECO:0007669"/>
    <property type="project" value="TreeGrafter"/>
</dbReference>
<evidence type="ECO:0000256" key="1">
    <source>
        <dbReference type="SAM" id="MobiDB-lite"/>
    </source>
</evidence>
<dbReference type="Proteomes" id="UP000243052">
    <property type="component" value="Chromosome iv"/>
</dbReference>
<feature type="compositionally biased region" description="Acidic residues" evidence="1">
    <location>
        <begin position="128"/>
        <end position="141"/>
    </location>
</feature>
<dbReference type="GeneID" id="28723492"/>
<protein>
    <submittedName>
        <fullName evidence="3">HDL491Wp</fullName>
    </submittedName>
</protein>
<evidence type="ECO:0000313" key="4">
    <source>
        <dbReference type="Proteomes" id="UP000243052"/>
    </source>
</evidence>
<dbReference type="PANTHER" id="PTHR37784">
    <property type="entry name" value="PROTEIN MSN1"/>
    <property type="match status" value="1"/>
</dbReference>
<organism evidence="3 4">
    <name type="scientific">Eremothecium sinecaudum</name>
    <dbReference type="NCBI Taxonomy" id="45286"/>
    <lineage>
        <taxon>Eukaryota</taxon>
        <taxon>Fungi</taxon>
        <taxon>Dikarya</taxon>
        <taxon>Ascomycota</taxon>
        <taxon>Saccharomycotina</taxon>
        <taxon>Saccharomycetes</taxon>
        <taxon>Saccharomycetales</taxon>
        <taxon>Saccharomycetaceae</taxon>
        <taxon>Eremothecium</taxon>
    </lineage>
</organism>
<dbReference type="RefSeq" id="XP_017987249.1">
    <property type="nucleotide sequence ID" value="XM_018132173.1"/>
</dbReference>
<keyword evidence="4" id="KW-1185">Reference proteome</keyword>
<feature type="region of interest" description="Disordered" evidence="1">
    <location>
        <begin position="123"/>
        <end position="147"/>
    </location>
</feature>
<name>A0A109UZG2_9SACH</name>
<feature type="region of interest" description="Disordered" evidence="1">
    <location>
        <begin position="222"/>
        <end position="246"/>
    </location>
</feature>